<protein>
    <submittedName>
        <fullName evidence="1">Uncharacterized protein</fullName>
    </submittedName>
</protein>
<sequence length="101" mass="11687">VHLKEQHSRLEKHCLEIMIQSLRHNMCQVGDPSVCLGEISDISTRIATHIPLHLQYACRHWAYHILNGDPTTVMELLEKFLSKHLLHWIEVCSLLGDLRNA</sequence>
<proteinExistence type="predicted"/>
<name>A0AAD7EJR9_9AGAR</name>
<accession>A0AAD7EJR9</accession>
<feature type="non-terminal residue" evidence="1">
    <location>
        <position position="101"/>
    </location>
</feature>
<dbReference type="Proteomes" id="UP001218218">
    <property type="component" value="Unassembled WGS sequence"/>
</dbReference>
<evidence type="ECO:0000313" key="2">
    <source>
        <dbReference type="Proteomes" id="UP001218218"/>
    </source>
</evidence>
<organism evidence="1 2">
    <name type="scientific">Mycena albidolilacea</name>
    <dbReference type="NCBI Taxonomy" id="1033008"/>
    <lineage>
        <taxon>Eukaryota</taxon>
        <taxon>Fungi</taxon>
        <taxon>Dikarya</taxon>
        <taxon>Basidiomycota</taxon>
        <taxon>Agaricomycotina</taxon>
        <taxon>Agaricomycetes</taxon>
        <taxon>Agaricomycetidae</taxon>
        <taxon>Agaricales</taxon>
        <taxon>Marasmiineae</taxon>
        <taxon>Mycenaceae</taxon>
        <taxon>Mycena</taxon>
    </lineage>
</organism>
<keyword evidence="2" id="KW-1185">Reference proteome</keyword>
<reference evidence="1" key="1">
    <citation type="submission" date="2023-03" db="EMBL/GenBank/DDBJ databases">
        <title>Massive genome expansion in bonnet fungi (Mycena s.s.) driven by repeated elements and novel gene families across ecological guilds.</title>
        <authorList>
            <consortium name="Lawrence Berkeley National Laboratory"/>
            <person name="Harder C.B."/>
            <person name="Miyauchi S."/>
            <person name="Viragh M."/>
            <person name="Kuo A."/>
            <person name="Thoen E."/>
            <person name="Andreopoulos B."/>
            <person name="Lu D."/>
            <person name="Skrede I."/>
            <person name="Drula E."/>
            <person name="Henrissat B."/>
            <person name="Morin E."/>
            <person name="Kohler A."/>
            <person name="Barry K."/>
            <person name="LaButti K."/>
            <person name="Morin E."/>
            <person name="Salamov A."/>
            <person name="Lipzen A."/>
            <person name="Mereny Z."/>
            <person name="Hegedus B."/>
            <person name="Baldrian P."/>
            <person name="Stursova M."/>
            <person name="Weitz H."/>
            <person name="Taylor A."/>
            <person name="Grigoriev I.V."/>
            <person name="Nagy L.G."/>
            <person name="Martin F."/>
            <person name="Kauserud H."/>
        </authorList>
    </citation>
    <scope>NUCLEOTIDE SEQUENCE</scope>
    <source>
        <strain evidence="1">CBHHK002</strain>
    </source>
</reference>
<gene>
    <name evidence="1" type="ORF">DFH08DRAFT_1026097</name>
</gene>
<comment type="caution">
    <text evidence="1">The sequence shown here is derived from an EMBL/GenBank/DDBJ whole genome shotgun (WGS) entry which is preliminary data.</text>
</comment>
<dbReference type="AlphaFoldDB" id="A0AAD7EJR9"/>
<feature type="non-terminal residue" evidence="1">
    <location>
        <position position="1"/>
    </location>
</feature>
<dbReference type="EMBL" id="JARIHO010000040">
    <property type="protein sequence ID" value="KAJ7328017.1"/>
    <property type="molecule type" value="Genomic_DNA"/>
</dbReference>
<evidence type="ECO:0000313" key="1">
    <source>
        <dbReference type="EMBL" id="KAJ7328017.1"/>
    </source>
</evidence>